<evidence type="ECO:0000313" key="1">
    <source>
        <dbReference type="EMBL" id="KIK30592.1"/>
    </source>
</evidence>
<sequence>MLSTCWCDIYWEELTVTEALPSKEKVHCSPEVADPVERLGQHSLSSNTSLICFLLHSGCRRPGSLTSYF</sequence>
<dbReference type="HOGENOM" id="CLU_2776885_0_0_1"/>
<gene>
    <name evidence="1" type="ORF">PISMIDRAFT_301264</name>
</gene>
<protein>
    <submittedName>
        <fullName evidence="1">Uncharacterized protein</fullName>
    </submittedName>
</protein>
<reference evidence="1 2" key="1">
    <citation type="submission" date="2014-04" db="EMBL/GenBank/DDBJ databases">
        <authorList>
            <consortium name="DOE Joint Genome Institute"/>
            <person name="Kuo A."/>
            <person name="Kohler A."/>
            <person name="Costa M.D."/>
            <person name="Nagy L.G."/>
            <person name="Floudas D."/>
            <person name="Copeland A."/>
            <person name="Barry K.W."/>
            <person name="Cichocki N."/>
            <person name="Veneault-Fourrey C."/>
            <person name="LaButti K."/>
            <person name="Lindquist E.A."/>
            <person name="Lipzen A."/>
            <person name="Lundell T."/>
            <person name="Morin E."/>
            <person name="Murat C."/>
            <person name="Sun H."/>
            <person name="Tunlid A."/>
            <person name="Henrissat B."/>
            <person name="Grigoriev I.V."/>
            <person name="Hibbett D.S."/>
            <person name="Martin F."/>
            <person name="Nordberg H.P."/>
            <person name="Cantor M.N."/>
            <person name="Hua S.X."/>
        </authorList>
    </citation>
    <scope>NUCLEOTIDE SEQUENCE [LARGE SCALE GENOMIC DNA]</scope>
    <source>
        <strain evidence="1 2">441</strain>
    </source>
</reference>
<reference evidence="2" key="2">
    <citation type="submission" date="2015-01" db="EMBL/GenBank/DDBJ databases">
        <title>Evolutionary Origins and Diversification of the Mycorrhizal Mutualists.</title>
        <authorList>
            <consortium name="DOE Joint Genome Institute"/>
            <consortium name="Mycorrhizal Genomics Consortium"/>
            <person name="Kohler A."/>
            <person name="Kuo A."/>
            <person name="Nagy L.G."/>
            <person name="Floudas D."/>
            <person name="Copeland A."/>
            <person name="Barry K.W."/>
            <person name="Cichocki N."/>
            <person name="Veneault-Fourrey C."/>
            <person name="LaButti K."/>
            <person name="Lindquist E.A."/>
            <person name="Lipzen A."/>
            <person name="Lundell T."/>
            <person name="Morin E."/>
            <person name="Murat C."/>
            <person name="Riley R."/>
            <person name="Ohm R."/>
            <person name="Sun H."/>
            <person name="Tunlid A."/>
            <person name="Henrissat B."/>
            <person name="Grigoriev I.V."/>
            <person name="Hibbett D.S."/>
            <person name="Martin F."/>
        </authorList>
    </citation>
    <scope>NUCLEOTIDE SEQUENCE [LARGE SCALE GENOMIC DNA]</scope>
    <source>
        <strain evidence="2">441</strain>
    </source>
</reference>
<dbReference type="EMBL" id="KN833686">
    <property type="protein sequence ID" value="KIK30592.1"/>
    <property type="molecule type" value="Genomic_DNA"/>
</dbReference>
<name>A0A0D0A836_9AGAM</name>
<dbReference type="AlphaFoldDB" id="A0A0D0A836"/>
<proteinExistence type="predicted"/>
<organism evidence="1 2">
    <name type="scientific">Pisolithus microcarpus 441</name>
    <dbReference type="NCBI Taxonomy" id="765257"/>
    <lineage>
        <taxon>Eukaryota</taxon>
        <taxon>Fungi</taxon>
        <taxon>Dikarya</taxon>
        <taxon>Basidiomycota</taxon>
        <taxon>Agaricomycotina</taxon>
        <taxon>Agaricomycetes</taxon>
        <taxon>Agaricomycetidae</taxon>
        <taxon>Boletales</taxon>
        <taxon>Sclerodermatineae</taxon>
        <taxon>Pisolithaceae</taxon>
        <taxon>Pisolithus</taxon>
    </lineage>
</organism>
<keyword evidence="2" id="KW-1185">Reference proteome</keyword>
<evidence type="ECO:0000313" key="2">
    <source>
        <dbReference type="Proteomes" id="UP000054018"/>
    </source>
</evidence>
<dbReference type="Proteomes" id="UP000054018">
    <property type="component" value="Unassembled WGS sequence"/>
</dbReference>
<accession>A0A0D0A836</accession>